<comment type="caution">
    <text evidence="2">The sequence shown here is derived from an EMBL/GenBank/DDBJ whole genome shotgun (WGS) entry which is preliminary data.</text>
</comment>
<organism evidence="2 3">
    <name type="scientific">Pleuronectes platessa</name>
    <name type="common">European plaice</name>
    <dbReference type="NCBI Taxonomy" id="8262"/>
    <lineage>
        <taxon>Eukaryota</taxon>
        <taxon>Metazoa</taxon>
        <taxon>Chordata</taxon>
        <taxon>Craniata</taxon>
        <taxon>Vertebrata</taxon>
        <taxon>Euteleostomi</taxon>
        <taxon>Actinopterygii</taxon>
        <taxon>Neopterygii</taxon>
        <taxon>Teleostei</taxon>
        <taxon>Neoteleostei</taxon>
        <taxon>Acanthomorphata</taxon>
        <taxon>Carangaria</taxon>
        <taxon>Pleuronectiformes</taxon>
        <taxon>Pleuronectoidei</taxon>
        <taxon>Pleuronectidae</taxon>
        <taxon>Pleuronectes</taxon>
    </lineage>
</organism>
<feature type="region of interest" description="Disordered" evidence="1">
    <location>
        <begin position="63"/>
        <end position="96"/>
    </location>
</feature>
<dbReference type="AlphaFoldDB" id="A0A9N7YMM0"/>
<sequence length="224" mass="24310">MFSLLTKQKLKRVRSEASHFLDGRLTNQRRRAGTGDCGLKRSSGVFKLKLGAAPFPNLGIDLLQDSRSSPEPQPHSVDAFSKPALGSPRHSISHRFPSRRCNGEAAAGANTQSRCYTAAARPQLLRALEQSPPRAHMSTQGSHRYVPITRGHADHSQDASVGSGVATVEKIIRSWLMRSCRIKTVTWQQAGATRKTGPPSSAGGIMASSGMLFSIGYILDAERY</sequence>
<evidence type="ECO:0000313" key="2">
    <source>
        <dbReference type="EMBL" id="CAB1437270.1"/>
    </source>
</evidence>
<name>A0A9N7YMM0_PLEPL</name>
<gene>
    <name evidence="2" type="ORF">PLEPLA_LOCUS25288</name>
</gene>
<evidence type="ECO:0000313" key="3">
    <source>
        <dbReference type="Proteomes" id="UP001153269"/>
    </source>
</evidence>
<keyword evidence="3" id="KW-1185">Reference proteome</keyword>
<dbReference type="Proteomes" id="UP001153269">
    <property type="component" value="Unassembled WGS sequence"/>
</dbReference>
<accession>A0A9N7YMM0</accession>
<reference evidence="2" key="1">
    <citation type="submission" date="2020-03" db="EMBL/GenBank/DDBJ databases">
        <authorList>
            <person name="Weist P."/>
        </authorList>
    </citation>
    <scope>NUCLEOTIDE SEQUENCE</scope>
</reference>
<proteinExistence type="predicted"/>
<protein>
    <submittedName>
        <fullName evidence="2">Uncharacterized protein</fullName>
    </submittedName>
</protein>
<evidence type="ECO:0000256" key="1">
    <source>
        <dbReference type="SAM" id="MobiDB-lite"/>
    </source>
</evidence>
<dbReference type="EMBL" id="CADEAL010002002">
    <property type="protein sequence ID" value="CAB1437270.1"/>
    <property type="molecule type" value="Genomic_DNA"/>
</dbReference>